<dbReference type="EMBL" id="CH940648">
    <property type="protein sequence ID" value="EDW61194.2"/>
    <property type="molecule type" value="Genomic_DNA"/>
</dbReference>
<keyword evidence="1" id="KW-0812">Transmembrane</keyword>
<dbReference type="InParanoid" id="B4LPD5"/>
<dbReference type="eggNOG" id="ENOG502RXS9">
    <property type="taxonomic scope" value="Eukaryota"/>
</dbReference>
<dbReference type="STRING" id="7244.B4LPD5"/>
<dbReference type="HOGENOM" id="CLU_819567_0_0_1"/>
<dbReference type="SMR" id="B4LPD5"/>
<dbReference type="FunCoup" id="B4LPD5">
    <property type="interactions" value="4"/>
</dbReference>
<evidence type="ECO:0000313" key="3">
    <source>
        <dbReference type="Proteomes" id="UP000008792"/>
    </source>
</evidence>
<name>B4LPD5_DROVI</name>
<keyword evidence="1" id="KW-1133">Transmembrane helix</keyword>
<feature type="transmembrane region" description="Helical" evidence="1">
    <location>
        <begin position="82"/>
        <end position="101"/>
    </location>
</feature>
<evidence type="ECO:0000313" key="2">
    <source>
        <dbReference type="EMBL" id="EDW61194.2"/>
    </source>
</evidence>
<dbReference type="OrthoDB" id="10009315at2759"/>
<dbReference type="AlphaFoldDB" id="B4LPD5"/>
<dbReference type="Proteomes" id="UP000008792">
    <property type="component" value="Unassembled WGS sequence"/>
</dbReference>
<evidence type="ECO:0000256" key="1">
    <source>
        <dbReference type="SAM" id="Phobius"/>
    </source>
</evidence>
<reference evidence="2 3" key="1">
    <citation type="journal article" date="2007" name="Nature">
        <title>Evolution of genes and genomes on the Drosophila phylogeny.</title>
        <authorList>
            <consortium name="Drosophila 12 Genomes Consortium"/>
            <person name="Clark A.G."/>
            <person name="Eisen M.B."/>
            <person name="Smith D.R."/>
            <person name="Bergman C.M."/>
            <person name="Oliver B."/>
            <person name="Markow T.A."/>
            <person name="Kaufman T.C."/>
            <person name="Kellis M."/>
            <person name="Gelbart W."/>
            <person name="Iyer V.N."/>
            <person name="Pollard D.A."/>
            <person name="Sackton T.B."/>
            <person name="Larracuente A.M."/>
            <person name="Singh N.D."/>
            <person name="Abad J.P."/>
            <person name="Abt D.N."/>
            <person name="Adryan B."/>
            <person name="Aguade M."/>
            <person name="Akashi H."/>
            <person name="Anderson W.W."/>
            <person name="Aquadro C.F."/>
            <person name="Ardell D.H."/>
            <person name="Arguello R."/>
            <person name="Artieri C.G."/>
            <person name="Barbash D.A."/>
            <person name="Barker D."/>
            <person name="Barsanti P."/>
            <person name="Batterham P."/>
            <person name="Batzoglou S."/>
            <person name="Begun D."/>
            <person name="Bhutkar A."/>
            <person name="Blanco E."/>
            <person name="Bosak S.A."/>
            <person name="Bradley R.K."/>
            <person name="Brand A.D."/>
            <person name="Brent M.R."/>
            <person name="Brooks A.N."/>
            <person name="Brown R.H."/>
            <person name="Butlin R.K."/>
            <person name="Caggese C."/>
            <person name="Calvi B.R."/>
            <person name="Bernardo de Carvalho A."/>
            <person name="Caspi A."/>
            <person name="Castrezana S."/>
            <person name="Celniker S.E."/>
            <person name="Chang J.L."/>
            <person name="Chapple C."/>
            <person name="Chatterji S."/>
            <person name="Chinwalla A."/>
            <person name="Civetta A."/>
            <person name="Clifton S.W."/>
            <person name="Comeron J.M."/>
            <person name="Costello J.C."/>
            <person name="Coyne J.A."/>
            <person name="Daub J."/>
            <person name="David R.G."/>
            <person name="Delcher A.L."/>
            <person name="Delehaunty K."/>
            <person name="Do C.B."/>
            <person name="Ebling H."/>
            <person name="Edwards K."/>
            <person name="Eickbush T."/>
            <person name="Evans J.D."/>
            <person name="Filipski A."/>
            <person name="Findeiss S."/>
            <person name="Freyhult E."/>
            <person name="Fulton L."/>
            <person name="Fulton R."/>
            <person name="Garcia A.C."/>
            <person name="Gardiner A."/>
            <person name="Garfield D.A."/>
            <person name="Garvin B.E."/>
            <person name="Gibson G."/>
            <person name="Gilbert D."/>
            <person name="Gnerre S."/>
            <person name="Godfrey J."/>
            <person name="Good R."/>
            <person name="Gotea V."/>
            <person name="Gravely B."/>
            <person name="Greenberg A.J."/>
            <person name="Griffiths-Jones S."/>
            <person name="Gross S."/>
            <person name="Guigo R."/>
            <person name="Gustafson E.A."/>
            <person name="Haerty W."/>
            <person name="Hahn M.W."/>
            <person name="Halligan D.L."/>
            <person name="Halpern A.L."/>
            <person name="Halter G.M."/>
            <person name="Han M.V."/>
            <person name="Heger A."/>
            <person name="Hillier L."/>
            <person name="Hinrichs A.S."/>
            <person name="Holmes I."/>
            <person name="Hoskins R.A."/>
            <person name="Hubisz M.J."/>
            <person name="Hultmark D."/>
            <person name="Huntley M.A."/>
            <person name="Jaffe D.B."/>
            <person name="Jagadeeshan S."/>
            <person name="Jeck W.R."/>
            <person name="Johnson J."/>
            <person name="Jones C.D."/>
            <person name="Jordan W.C."/>
            <person name="Karpen G.H."/>
            <person name="Kataoka E."/>
            <person name="Keightley P.D."/>
            <person name="Kheradpour P."/>
            <person name="Kirkness E.F."/>
            <person name="Koerich L.B."/>
            <person name="Kristiansen K."/>
            <person name="Kudrna D."/>
            <person name="Kulathinal R.J."/>
            <person name="Kumar S."/>
            <person name="Kwok R."/>
            <person name="Lander E."/>
            <person name="Langley C.H."/>
            <person name="Lapoint R."/>
            <person name="Lazzaro B.P."/>
            <person name="Lee S.J."/>
            <person name="Levesque L."/>
            <person name="Li R."/>
            <person name="Lin C.F."/>
            <person name="Lin M.F."/>
            <person name="Lindblad-Toh K."/>
            <person name="Llopart A."/>
            <person name="Long M."/>
            <person name="Low L."/>
            <person name="Lozovsky E."/>
            <person name="Lu J."/>
            <person name="Luo M."/>
            <person name="Machado C.A."/>
            <person name="Makalowski W."/>
            <person name="Marzo M."/>
            <person name="Matsuda M."/>
            <person name="Matzkin L."/>
            <person name="McAllister B."/>
            <person name="McBride C.S."/>
            <person name="McKernan B."/>
            <person name="McKernan K."/>
            <person name="Mendez-Lago M."/>
            <person name="Minx P."/>
            <person name="Mollenhauer M.U."/>
            <person name="Montooth K."/>
            <person name="Mount S.M."/>
            <person name="Mu X."/>
            <person name="Myers E."/>
            <person name="Negre B."/>
            <person name="Newfeld S."/>
            <person name="Nielsen R."/>
            <person name="Noor M.A."/>
            <person name="O'Grady P."/>
            <person name="Pachter L."/>
            <person name="Papaceit M."/>
            <person name="Parisi M.J."/>
            <person name="Parisi M."/>
            <person name="Parts L."/>
            <person name="Pedersen J.S."/>
            <person name="Pesole G."/>
            <person name="Phillippy A.M."/>
            <person name="Ponting C.P."/>
            <person name="Pop M."/>
            <person name="Porcelli D."/>
            <person name="Powell J.R."/>
            <person name="Prohaska S."/>
            <person name="Pruitt K."/>
            <person name="Puig M."/>
            <person name="Quesneville H."/>
            <person name="Ram K.R."/>
            <person name="Rand D."/>
            <person name="Rasmussen M.D."/>
            <person name="Reed L.K."/>
            <person name="Reenan R."/>
            <person name="Reily A."/>
            <person name="Remington K.A."/>
            <person name="Rieger T.T."/>
            <person name="Ritchie M.G."/>
            <person name="Robin C."/>
            <person name="Rogers Y.H."/>
            <person name="Rohde C."/>
            <person name="Rozas J."/>
            <person name="Rubenfield M.J."/>
            <person name="Ruiz A."/>
            <person name="Russo S."/>
            <person name="Salzberg S.L."/>
            <person name="Sanchez-Gracia A."/>
            <person name="Saranga D.J."/>
            <person name="Sato H."/>
            <person name="Schaeffer S.W."/>
            <person name="Schatz M.C."/>
            <person name="Schlenke T."/>
            <person name="Schwartz R."/>
            <person name="Segarra C."/>
            <person name="Singh R.S."/>
            <person name="Sirot L."/>
            <person name="Sirota M."/>
            <person name="Sisneros N.B."/>
            <person name="Smith C.D."/>
            <person name="Smith T.F."/>
            <person name="Spieth J."/>
            <person name="Stage D.E."/>
            <person name="Stark A."/>
            <person name="Stephan W."/>
            <person name="Strausberg R.L."/>
            <person name="Strempel S."/>
            <person name="Sturgill D."/>
            <person name="Sutton G."/>
            <person name="Sutton G.G."/>
            <person name="Tao W."/>
            <person name="Teichmann S."/>
            <person name="Tobari Y.N."/>
            <person name="Tomimura Y."/>
            <person name="Tsolas J.M."/>
            <person name="Valente V.L."/>
            <person name="Venter E."/>
            <person name="Venter J.C."/>
            <person name="Vicario S."/>
            <person name="Vieira F.G."/>
            <person name="Vilella A.J."/>
            <person name="Villasante A."/>
            <person name="Walenz B."/>
            <person name="Wang J."/>
            <person name="Wasserman M."/>
            <person name="Watts T."/>
            <person name="Wilson D."/>
            <person name="Wilson R.K."/>
            <person name="Wing R.A."/>
            <person name="Wolfner M.F."/>
            <person name="Wong A."/>
            <person name="Wong G.K."/>
            <person name="Wu C.I."/>
            <person name="Wu G."/>
            <person name="Yamamoto D."/>
            <person name="Yang H.P."/>
            <person name="Yang S.P."/>
            <person name="Yorke J.A."/>
            <person name="Yoshida K."/>
            <person name="Zdobnov E."/>
            <person name="Zhang P."/>
            <person name="Zhang Y."/>
            <person name="Zimin A.V."/>
            <person name="Baldwin J."/>
            <person name="Abdouelleil A."/>
            <person name="Abdulkadir J."/>
            <person name="Abebe A."/>
            <person name="Abera B."/>
            <person name="Abreu J."/>
            <person name="Acer S.C."/>
            <person name="Aftuck L."/>
            <person name="Alexander A."/>
            <person name="An P."/>
            <person name="Anderson E."/>
            <person name="Anderson S."/>
            <person name="Arachi H."/>
            <person name="Azer M."/>
            <person name="Bachantsang P."/>
            <person name="Barry A."/>
            <person name="Bayul T."/>
            <person name="Berlin A."/>
            <person name="Bessette D."/>
            <person name="Bloom T."/>
            <person name="Blye J."/>
            <person name="Boguslavskiy L."/>
            <person name="Bonnet C."/>
            <person name="Boukhgalter B."/>
            <person name="Bourzgui I."/>
            <person name="Brown A."/>
            <person name="Cahill P."/>
            <person name="Channer S."/>
            <person name="Cheshatsang Y."/>
            <person name="Chuda L."/>
            <person name="Citroen M."/>
            <person name="Collymore A."/>
            <person name="Cooke P."/>
            <person name="Costello M."/>
            <person name="D'Aco K."/>
            <person name="Daza R."/>
            <person name="De Haan G."/>
            <person name="DeGray S."/>
            <person name="DeMaso C."/>
            <person name="Dhargay N."/>
            <person name="Dooley K."/>
            <person name="Dooley E."/>
            <person name="Doricent M."/>
            <person name="Dorje P."/>
            <person name="Dorjee K."/>
            <person name="Dupes A."/>
            <person name="Elong R."/>
            <person name="Falk J."/>
            <person name="Farina A."/>
            <person name="Faro S."/>
            <person name="Ferguson D."/>
            <person name="Fisher S."/>
            <person name="Foley C.D."/>
            <person name="Franke A."/>
            <person name="Friedrich D."/>
            <person name="Gadbois L."/>
            <person name="Gearin G."/>
            <person name="Gearin C.R."/>
            <person name="Giannoukos G."/>
            <person name="Goode T."/>
            <person name="Graham J."/>
            <person name="Grandbois E."/>
            <person name="Grewal S."/>
            <person name="Gyaltsen K."/>
            <person name="Hafez N."/>
            <person name="Hagos B."/>
            <person name="Hall J."/>
            <person name="Henson C."/>
            <person name="Hollinger A."/>
            <person name="Honan T."/>
            <person name="Huard M.D."/>
            <person name="Hughes L."/>
            <person name="Hurhula B."/>
            <person name="Husby M.E."/>
            <person name="Kamat A."/>
            <person name="Kanga B."/>
            <person name="Kashin S."/>
            <person name="Khazanovich D."/>
            <person name="Kisner P."/>
            <person name="Lance K."/>
            <person name="Lara M."/>
            <person name="Lee W."/>
            <person name="Lennon N."/>
            <person name="Letendre F."/>
            <person name="LeVine R."/>
            <person name="Lipovsky A."/>
            <person name="Liu X."/>
            <person name="Liu J."/>
            <person name="Liu S."/>
            <person name="Lokyitsang T."/>
            <person name="Lokyitsang Y."/>
            <person name="Lubonja R."/>
            <person name="Lui A."/>
            <person name="MacDonald P."/>
            <person name="Magnisalis V."/>
            <person name="Maru K."/>
            <person name="Matthews C."/>
            <person name="McCusker W."/>
            <person name="McDonough S."/>
            <person name="Mehta T."/>
            <person name="Meldrim J."/>
            <person name="Meneus L."/>
            <person name="Mihai O."/>
            <person name="Mihalev A."/>
            <person name="Mihova T."/>
            <person name="Mittelman R."/>
            <person name="Mlenga V."/>
            <person name="Montmayeur A."/>
            <person name="Mulrain L."/>
            <person name="Navidi A."/>
            <person name="Naylor J."/>
            <person name="Negash T."/>
            <person name="Nguyen T."/>
            <person name="Nguyen N."/>
            <person name="Nicol R."/>
            <person name="Norbu C."/>
            <person name="Norbu N."/>
            <person name="Novod N."/>
            <person name="O'Neill B."/>
            <person name="Osman S."/>
            <person name="Markiewicz E."/>
            <person name="Oyono O.L."/>
            <person name="Patti C."/>
            <person name="Phunkhang P."/>
            <person name="Pierre F."/>
            <person name="Priest M."/>
            <person name="Raghuraman S."/>
            <person name="Rege F."/>
            <person name="Reyes R."/>
            <person name="Rise C."/>
            <person name="Rogov P."/>
            <person name="Ross K."/>
            <person name="Ryan E."/>
            <person name="Settipalli S."/>
            <person name="Shea T."/>
            <person name="Sherpa N."/>
            <person name="Shi L."/>
            <person name="Shih D."/>
            <person name="Sparrow T."/>
            <person name="Spaulding J."/>
            <person name="Stalker J."/>
            <person name="Stange-Thomann N."/>
            <person name="Stavropoulos S."/>
            <person name="Stone C."/>
            <person name="Strader C."/>
            <person name="Tesfaye S."/>
            <person name="Thomson T."/>
            <person name="Thoulutsang Y."/>
            <person name="Thoulutsang D."/>
            <person name="Topham K."/>
            <person name="Topping I."/>
            <person name="Tsamla T."/>
            <person name="Vassiliev H."/>
            <person name="Vo A."/>
            <person name="Wangchuk T."/>
            <person name="Wangdi T."/>
            <person name="Weiand M."/>
            <person name="Wilkinson J."/>
            <person name="Wilson A."/>
            <person name="Yadav S."/>
            <person name="Young G."/>
            <person name="Yu Q."/>
            <person name="Zembek L."/>
            <person name="Zhong D."/>
            <person name="Zimmer A."/>
            <person name="Zwirko Z."/>
            <person name="Jaffe D.B."/>
            <person name="Alvarez P."/>
            <person name="Brockman W."/>
            <person name="Butler J."/>
            <person name="Chin C."/>
            <person name="Gnerre S."/>
            <person name="Grabherr M."/>
            <person name="Kleber M."/>
            <person name="Mauceli E."/>
            <person name="MacCallum I."/>
        </authorList>
    </citation>
    <scope>NUCLEOTIDE SEQUENCE [LARGE SCALE GENOMIC DNA]</scope>
    <source>
        <strain evidence="3">Tucson 15010-1051.87</strain>
    </source>
</reference>
<gene>
    <name evidence="2" type="primary">Dvir\GJ20433</name>
    <name evidence="2" type="ORF">Dvir_GJ20433</name>
</gene>
<sequence>MNCNHFIEVPLRSSGGKKMKKRKELDALIAHSLTKRGYHRTVNSQDKLLSVSTDDPDDLAWMSAPDIRRNHKRQIYIRKCGPVLFGIIIVFVLALLYWAYFDLRKQISDYQQKFEEVSAVSKVFPDTLQHWHETTASFIKNQSLVVYQLNDLTQNVELLGSNLSSLQATVNSQRIYGQDEKIVADFGAKLEAVVADIDVMKEHYKRVVEVQKSFEFDMDNLKANISRLSTVQNCSSPTNYTKDVKLIEKTLENDLKNVDDKIMYVNNTLRQTIKILHEEIMAHKIKLEDLLDRFQNISTHVTTLSNNWWQFKQKNVNADEQLSKLNEKEPPQHNSEPL</sequence>
<keyword evidence="3" id="KW-1185">Reference proteome</keyword>
<organism evidence="2 3">
    <name type="scientific">Drosophila virilis</name>
    <name type="common">Fruit fly</name>
    <dbReference type="NCBI Taxonomy" id="7244"/>
    <lineage>
        <taxon>Eukaryota</taxon>
        <taxon>Metazoa</taxon>
        <taxon>Ecdysozoa</taxon>
        <taxon>Arthropoda</taxon>
        <taxon>Hexapoda</taxon>
        <taxon>Insecta</taxon>
        <taxon>Pterygota</taxon>
        <taxon>Neoptera</taxon>
        <taxon>Endopterygota</taxon>
        <taxon>Diptera</taxon>
        <taxon>Brachycera</taxon>
        <taxon>Muscomorpha</taxon>
        <taxon>Ephydroidea</taxon>
        <taxon>Drosophilidae</taxon>
        <taxon>Drosophila</taxon>
    </lineage>
</organism>
<keyword evidence="1" id="KW-0472">Membrane</keyword>
<accession>B4LPD5</accession>
<proteinExistence type="predicted"/>
<protein>
    <submittedName>
        <fullName evidence="2">Uncharacterized protein</fullName>
    </submittedName>
</protein>